<dbReference type="Gene3D" id="3.20.20.80">
    <property type="entry name" value="Glycosidases"/>
    <property type="match status" value="1"/>
</dbReference>
<comment type="caution">
    <text evidence="1">The sequence shown here is derived from an EMBL/GenBank/DDBJ whole genome shotgun (WGS) entry which is preliminary data.</text>
</comment>
<dbReference type="SUPFAM" id="SSF51445">
    <property type="entry name" value="(Trans)glycosidases"/>
    <property type="match status" value="1"/>
</dbReference>
<protein>
    <submittedName>
        <fullName evidence="1">Alpha-L-fucosidase</fullName>
    </submittedName>
</protein>
<reference evidence="1" key="1">
    <citation type="submission" date="2021-01" db="EMBL/GenBank/DDBJ databases">
        <title>Modified the classification status of verrucomicrobia.</title>
        <authorList>
            <person name="Feng X."/>
        </authorList>
    </citation>
    <scope>NUCLEOTIDE SEQUENCE</scope>
    <source>
        <strain evidence="1">KCTC 13126</strain>
    </source>
</reference>
<dbReference type="RefSeq" id="WP_200354334.1">
    <property type="nucleotide sequence ID" value="NZ_JAENIL010000006.1"/>
</dbReference>
<dbReference type="Pfam" id="PF14871">
    <property type="entry name" value="GHL6"/>
    <property type="match status" value="1"/>
</dbReference>
<evidence type="ECO:0000313" key="1">
    <source>
        <dbReference type="EMBL" id="MBK1876117.1"/>
    </source>
</evidence>
<name>A0A934RXE4_9BACT</name>
<dbReference type="EMBL" id="JAENIL010000006">
    <property type="protein sequence ID" value="MBK1876117.1"/>
    <property type="molecule type" value="Genomic_DNA"/>
</dbReference>
<dbReference type="InterPro" id="IPR017853">
    <property type="entry name" value="GH"/>
</dbReference>
<keyword evidence="2" id="KW-1185">Reference proteome</keyword>
<proteinExistence type="predicted"/>
<dbReference type="CDD" id="cd03143">
    <property type="entry name" value="A4_beta-galactosidase_middle_domain"/>
    <property type="match status" value="1"/>
</dbReference>
<accession>A0A934RXE4</accession>
<dbReference type="InterPro" id="IPR028212">
    <property type="entry name" value="GHL6"/>
</dbReference>
<sequence>MNKPLKKNEQETTVLRQRQVHLDFHTSPHISDVGSEFDADYIAQQFEAAYVDSVTVFAKCHHGMCYYPTKTGTSHPAIGSRDLLGELIEALHRKGIKAPIYTTVAWEEDVADRFPAWRQMLRDGTFARAHNADHTKEAHPGGWRFMDWSHPEYQDYIESHVRELVDLYPIDGLFFDILFYKKYAHYSDTAMKLRHRWGLEGDGEAAFRRFEIKAQRAFCRRFSSLAQELVPNATVFYNAGLEVSTETAASSRVRYRHMTHFEVESLPSGFWGYYHFPRSARSIAHWGKPWLGMTGRFQRMWGDFGGIKPTAALEYECFRTQALGGGNSVGDQLPPRGQLDQAALRLIGDVYRQCAEAEPFYSGSEPCFQVGVLTASHPGRDPDDALRSDEGAVQMLEESHYEAVVLDGQSSFKGLDLIVLPDCTVVSELMRQKLMRYYQSGGKLIVSHHAGRDPSGKWMLDFLPLDIVGEGELFPTYWRCRTSFWPEMTSSDRVVYSQGVNVNAGEDTEVLVDRVLPYFNRTDLKFSSHFQTPPVRRSGKYPAVVAGTGFVYFSDPVFREYRQVGNTALRDVLLRVMHRVVGEPPVGAGLPTTMQCVTRRKGNDLLITLLHYVPLRKSLELDVLEERMSFAGEELRFTQPVEQVRMFGADSSLDRLNESCFVLPVAKGRLLLEVPDFFET</sequence>
<dbReference type="InterPro" id="IPR029062">
    <property type="entry name" value="Class_I_gatase-like"/>
</dbReference>
<gene>
    <name evidence="1" type="ORF">JIN87_04510</name>
</gene>
<dbReference type="SUPFAM" id="SSF52317">
    <property type="entry name" value="Class I glutamine amidotransferase-like"/>
    <property type="match status" value="1"/>
</dbReference>
<dbReference type="Proteomes" id="UP000617628">
    <property type="component" value="Unassembled WGS sequence"/>
</dbReference>
<organism evidence="1 2">
    <name type="scientific">Pelagicoccus mobilis</name>
    <dbReference type="NCBI Taxonomy" id="415221"/>
    <lineage>
        <taxon>Bacteria</taxon>
        <taxon>Pseudomonadati</taxon>
        <taxon>Verrucomicrobiota</taxon>
        <taxon>Opitutia</taxon>
        <taxon>Puniceicoccales</taxon>
        <taxon>Pelagicoccaceae</taxon>
        <taxon>Pelagicoccus</taxon>
    </lineage>
</organism>
<dbReference type="Gene3D" id="3.40.50.880">
    <property type="match status" value="1"/>
</dbReference>
<dbReference type="AlphaFoldDB" id="A0A934RXE4"/>
<evidence type="ECO:0000313" key="2">
    <source>
        <dbReference type="Proteomes" id="UP000617628"/>
    </source>
</evidence>